<feature type="compositionally biased region" description="Polar residues" evidence="1">
    <location>
        <begin position="122"/>
        <end position="134"/>
    </location>
</feature>
<evidence type="ECO:0000256" key="1">
    <source>
        <dbReference type="SAM" id="MobiDB-lite"/>
    </source>
</evidence>
<comment type="caution">
    <text evidence="2">The sequence shown here is derived from an EMBL/GenBank/DDBJ whole genome shotgun (WGS) entry which is preliminary data.</text>
</comment>
<evidence type="ECO:0000313" key="2">
    <source>
        <dbReference type="EMBL" id="MPN38141.1"/>
    </source>
</evidence>
<accession>A0A645HGJ0</accession>
<feature type="region of interest" description="Disordered" evidence="1">
    <location>
        <begin position="112"/>
        <end position="134"/>
    </location>
</feature>
<dbReference type="EMBL" id="VSSQ01093202">
    <property type="protein sequence ID" value="MPN38141.1"/>
    <property type="molecule type" value="Genomic_DNA"/>
</dbReference>
<gene>
    <name evidence="2" type="ORF">SDC9_185665</name>
</gene>
<name>A0A645HGJ0_9ZZZZ</name>
<reference evidence="2" key="1">
    <citation type="submission" date="2019-08" db="EMBL/GenBank/DDBJ databases">
        <authorList>
            <person name="Kucharzyk K."/>
            <person name="Murdoch R.W."/>
            <person name="Higgins S."/>
            <person name="Loffler F."/>
        </authorList>
    </citation>
    <scope>NUCLEOTIDE SEQUENCE</scope>
</reference>
<protein>
    <submittedName>
        <fullName evidence="2">Uncharacterized protein</fullName>
    </submittedName>
</protein>
<proteinExistence type="predicted"/>
<organism evidence="2">
    <name type="scientific">bioreactor metagenome</name>
    <dbReference type="NCBI Taxonomy" id="1076179"/>
    <lineage>
        <taxon>unclassified sequences</taxon>
        <taxon>metagenomes</taxon>
        <taxon>ecological metagenomes</taxon>
    </lineage>
</organism>
<feature type="region of interest" description="Disordered" evidence="1">
    <location>
        <begin position="1"/>
        <end position="38"/>
    </location>
</feature>
<feature type="compositionally biased region" description="Low complexity" evidence="1">
    <location>
        <begin position="112"/>
        <end position="121"/>
    </location>
</feature>
<dbReference type="AlphaFoldDB" id="A0A645HGJ0"/>
<sequence>MLPASGAGAPISSRMFSEAEAVSPAEADSGALPGTLTDWGETGNGSCTGSCGTLGVKAEASGNATGPAVDACADCSTRSSSAACCRAAAAEAVTAAPLKVGNTWNCELAPSCASSSVANSSTDCGRSAGNSARA</sequence>